<evidence type="ECO:0000256" key="7">
    <source>
        <dbReference type="ARBA" id="ARBA00023136"/>
    </source>
</evidence>
<keyword evidence="3" id="KW-0964">Secreted</keyword>
<feature type="region of interest" description="Disordered" evidence="8">
    <location>
        <begin position="1"/>
        <end position="20"/>
    </location>
</feature>
<dbReference type="Proteomes" id="UP001241605">
    <property type="component" value="Chromosome"/>
</dbReference>
<dbReference type="InterPro" id="IPR050557">
    <property type="entry name" value="RTX_toxin/Mannuronan_C5-epim"/>
</dbReference>
<dbReference type="InterPro" id="IPR018511">
    <property type="entry name" value="Hemolysin-typ_Ca-bd_CS"/>
</dbReference>
<keyword evidence="7" id="KW-0472">Membrane</keyword>
<dbReference type="CDD" id="cd00081">
    <property type="entry name" value="Hint"/>
    <property type="match status" value="1"/>
</dbReference>
<dbReference type="Gene3D" id="2.150.10.10">
    <property type="entry name" value="Serralysin-like metalloprotease, C-terminal"/>
    <property type="match status" value="9"/>
</dbReference>
<dbReference type="PRINTS" id="PR01488">
    <property type="entry name" value="RTXTOXINA"/>
</dbReference>
<evidence type="ECO:0000256" key="3">
    <source>
        <dbReference type="ARBA" id="ARBA00022525"/>
    </source>
</evidence>
<dbReference type="Pfam" id="PF00353">
    <property type="entry name" value="HemolysinCabind"/>
    <property type="match status" value="15"/>
</dbReference>
<dbReference type="EMBL" id="CP124616">
    <property type="protein sequence ID" value="WGW04689.1"/>
    <property type="molecule type" value="Genomic_DNA"/>
</dbReference>
<dbReference type="InterPro" id="IPR036844">
    <property type="entry name" value="Hint_dom_sf"/>
</dbReference>
<evidence type="ECO:0000256" key="6">
    <source>
        <dbReference type="ARBA" id="ARBA00023026"/>
    </source>
</evidence>
<dbReference type="InterPro" id="IPR001343">
    <property type="entry name" value="Hemolysn_Ca-bd"/>
</dbReference>
<keyword evidence="4" id="KW-0800">Toxin</keyword>
<evidence type="ECO:0000256" key="4">
    <source>
        <dbReference type="ARBA" id="ARBA00022656"/>
    </source>
</evidence>
<dbReference type="RefSeq" id="WP_282301325.1">
    <property type="nucleotide sequence ID" value="NZ_CP124616.1"/>
</dbReference>
<evidence type="ECO:0000256" key="8">
    <source>
        <dbReference type="SAM" id="MobiDB-lite"/>
    </source>
</evidence>
<reference evidence="10 11" key="1">
    <citation type="submission" date="2023-05" db="EMBL/GenBank/DDBJ databases">
        <title>YMD87, complete Genome.</title>
        <authorList>
            <person name="Zhang J."/>
            <person name="Xu X."/>
        </authorList>
    </citation>
    <scope>NUCLEOTIDE SEQUENCE [LARGE SCALE GENOMIC DNA]</scope>
    <source>
        <strain evidence="10 11">YMD87</strain>
    </source>
</reference>
<accession>A0ABY8QJG4</accession>
<proteinExistence type="predicted"/>
<organism evidence="10 11">
    <name type="scientific">Tropicibacter oceani</name>
    <dbReference type="NCBI Taxonomy" id="3058420"/>
    <lineage>
        <taxon>Bacteria</taxon>
        <taxon>Pseudomonadati</taxon>
        <taxon>Pseudomonadota</taxon>
        <taxon>Alphaproteobacteria</taxon>
        <taxon>Rhodobacterales</taxon>
        <taxon>Roseobacteraceae</taxon>
        <taxon>Tropicibacter</taxon>
    </lineage>
</organism>
<evidence type="ECO:0000313" key="10">
    <source>
        <dbReference type="EMBL" id="WGW04689.1"/>
    </source>
</evidence>
<dbReference type="PROSITE" id="PS00330">
    <property type="entry name" value="HEMOLYSIN_CALCIUM"/>
    <property type="match status" value="15"/>
</dbReference>
<feature type="region of interest" description="Disordered" evidence="8">
    <location>
        <begin position="921"/>
        <end position="965"/>
    </location>
</feature>
<evidence type="ECO:0000256" key="2">
    <source>
        <dbReference type="ARBA" id="ARBA00004613"/>
    </source>
</evidence>
<dbReference type="InterPro" id="IPR003995">
    <property type="entry name" value="RTX_toxin_determinant-A"/>
</dbReference>
<dbReference type="PANTHER" id="PTHR38340:SF1">
    <property type="entry name" value="S-LAYER PROTEIN"/>
    <property type="match status" value="1"/>
</dbReference>
<dbReference type="Pfam" id="PF13403">
    <property type="entry name" value="Hint_2"/>
    <property type="match status" value="1"/>
</dbReference>
<feature type="region of interest" description="Disordered" evidence="8">
    <location>
        <begin position="622"/>
        <end position="642"/>
    </location>
</feature>
<keyword evidence="5" id="KW-0677">Repeat</keyword>
<gene>
    <name evidence="10" type="ORF">QF118_03815</name>
</gene>
<keyword evidence="11" id="KW-1185">Reference proteome</keyword>
<sequence>MATINGGDGNDSLAGSPEADSIYSGAGNDTILAQAGKDTIAAGTGDDAVYGGDDGDSFIISNAFGNDTIVGGEGGIGDDTIDMRAVTTGATVTYDGVESGSIVSGSDTITFSEVEQLWLSSSTDSLDGTASTANLAVRGMDGNDTLVGGSGNDWLDGGQDNDVIYGGEGKDNLGGDYGNDTVHGGFGNDTVQGSFGNDSLSGDDGNDYVYGGFGDDTVLAGDGDDTLGGGRNNDLVDGGSGSDSIFYETSLGTDTILGGEGGSDEDTLAAVSYMSNAVTVTYSGNEAGTLVEGVNTITFSGIEHQYLTLGDDSVDATLDGSSSGFRGGAGADTIRAGSGNDTIDGGTGNDSLDGGSGSDRFLVSDGFGTDTIIGGEGGTDLDTIDLGGLTGAVTATISATESGSISLGANTISFSQIEALTLTGYGDALTVVNSPATGMVINSGAGNDSISVRRSGNVVDGGSGDDSLFAADGQNTLIGGDGNDTLTFGFNGRGMMDGGAGNDLLSGYAGNDHILGGAGDDTIATGGGGSDTLFGGAGADVFKVHYVNGTPGDSLGDATIDGGEEDAAVDTVDFSAHKQGVTVTYIGAEEALFTDGVDAGQFTGIERVVLTDFADSVTGGVGDDSIEAGAGNDTLDGGSGNDTIVGGDGNDRLYGGAGNDRLEGGAGGDWFYTDAGADTMLGGTGRDLYYAEDGFDGDVINFGGHEIVVDNGDYSEYLSFYDVTTSVDIFFTSATGGTGTSGAGDSLSFSNVDGFEGAWSVGGTFDAQLAGFGVTFFDYGGVTSVVGSGYGDLLVAYGADPLGITDRHYDGGAGNDTIDTGDGNDTILGGDGNDNIFARDGNDSIDGGSGNDTIFGGLGGDTIAGGDGDDYIDGGDGDDFLTTGLGQDTLIGGAGNDTLMNSAGDDSLVGGAGDDSIVATLGNDTLEGGDGNDTLDGGADNDSLSGGAGDDVLEGGSGDDYMDGGDDQDRFILRDGFGTDTIIGGEGGVDFDTIDLSALTVAVTVTYTGSEAGTISDGTNTITFSEIEHLNLTDGSDTVDAVTNWADAIHVDGRGGDDSIEGGVSLVAGDTLIGGAGNDTLRGWDGDDTLIGGDGNDVLTGDQGSDSLEGGAGNDQLSSYGGAATLSGGDGSDLFSIFDSSVAFGGTPGIDGVVIDGGEGGSDQDLVSLASFATGATVTFTADEDGTIAAGGETASFSNIEAFYGSNSDDLFDATATYSGLIGDTPGVIIYALSGNDTVMGGRGGDTLDGGDGADSIDGGYGDDTLSGGSGADTISGGLGNDTIDGGAGDDVFTYAAGDGADTITDFNSGNSGALNDGDTTNNDFIDLSAFYDDIFELRADFADDGILNQSNATDPGGDAVDYSNNAQFAPGDGLTFQGANQSSFATDNTGVVCFAAGTLILTPSGKVPIERLRPGDLVVTMDNGPKPLVWIGKRRLDALELNRMPHLKPVEIKPGAFGDHGALVVSPQHGLLLRLEKEQVMVRAKHLAELQSGAVRIKKGCRSVTYYHLLFEQHEVIFSNGLPSESFFPGTEAIKTLDSGSYVELITLFPSLSSEHGKDGVLRNYAQTARGFLRRKDIPAEISALRPL</sequence>
<evidence type="ECO:0000313" key="11">
    <source>
        <dbReference type="Proteomes" id="UP001241605"/>
    </source>
</evidence>
<dbReference type="InterPro" id="IPR011049">
    <property type="entry name" value="Serralysin-like_metalloprot_C"/>
</dbReference>
<evidence type="ECO:0000259" key="9">
    <source>
        <dbReference type="SMART" id="SM00306"/>
    </source>
</evidence>
<dbReference type="SUPFAM" id="SSF51120">
    <property type="entry name" value="beta-Roll"/>
    <property type="match status" value="9"/>
</dbReference>
<dbReference type="PANTHER" id="PTHR38340">
    <property type="entry name" value="S-LAYER PROTEIN"/>
    <property type="match status" value="1"/>
</dbReference>
<dbReference type="PRINTS" id="PR00313">
    <property type="entry name" value="CABNDNGRPT"/>
</dbReference>
<dbReference type="SMART" id="SM00306">
    <property type="entry name" value="HintN"/>
    <property type="match status" value="1"/>
</dbReference>
<feature type="domain" description="Hint" evidence="9">
    <location>
        <begin position="1392"/>
        <end position="1498"/>
    </location>
</feature>
<name>A0ABY8QJG4_9RHOB</name>
<feature type="region of interest" description="Disordered" evidence="8">
    <location>
        <begin position="1093"/>
        <end position="1114"/>
    </location>
</feature>
<comment type="subcellular location">
    <subcellularLocation>
        <location evidence="1">Membrane</location>
    </subcellularLocation>
    <subcellularLocation>
        <location evidence="2">Secreted</location>
    </subcellularLocation>
</comment>
<evidence type="ECO:0000256" key="1">
    <source>
        <dbReference type="ARBA" id="ARBA00004370"/>
    </source>
</evidence>
<dbReference type="InterPro" id="IPR003587">
    <property type="entry name" value="Hint_dom_N"/>
</dbReference>
<feature type="compositionally biased region" description="Low complexity" evidence="8">
    <location>
        <begin position="337"/>
        <end position="353"/>
    </location>
</feature>
<protein>
    <submittedName>
        <fullName evidence="10">Hint domain-containing protein</fullName>
    </submittedName>
</protein>
<evidence type="ECO:0000256" key="5">
    <source>
        <dbReference type="ARBA" id="ARBA00022737"/>
    </source>
</evidence>
<dbReference type="Gene3D" id="2.170.16.10">
    <property type="entry name" value="Hedgehog/Intein (Hint) domain"/>
    <property type="match status" value="1"/>
</dbReference>
<feature type="region of interest" description="Disordered" evidence="8">
    <location>
        <begin position="336"/>
        <end position="356"/>
    </location>
</feature>
<dbReference type="InterPro" id="IPR028992">
    <property type="entry name" value="Hedgehog/Intein_dom"/>
</dbReference>
<dbReference type="SUPFAM" id="SSF51294">
    <property type="entry name" value="Hedgehog/intein (Hint) domain"/>
    <property type="match status" value="1"/>
</dbReference>
<keyword evidence="6" id="KW-0843">Virulence</keyword>